<evidence type="ECO:0008006" key="4">
    <source>
        <dbReference type="Google" id="ProtNLM"/>
    </source>
</evidence>
<reference evidence="2" key="1">
    <citation type="submission" date="2020-10" db="EMBL/GenBank/DDBJ databases">
        <authorList>
            <person name="Gilroy R."/>
        </authorList>
    </citation>
    <scope>NUCLEOTIDE SEQUENCE</scope>
    <source>
        <strain evidence="2">ChiGjej3B3-5194</strain>
    </source>
</reference>
<reference evidence="2" key="2">
    <citation type="journal article" date="2021" name="PeerJ">
        <title>Extensive microbial diversity within the chicken gut microbiome revealed by metagenomics and culture.</title>
        <authorList>
            <person name="Gilroy R."/>
            <person name="Ravi A."/>
            <person name="Getino M."/>
            <person name="Pursley I."/>
            <person name="Horton D.L."/>
            <person name="Alikhan N.F."/>
            <person name="Baker D."/>
            <person name="Gharbi K."/>
            <person name="Hall N."/>
            <person name="Watson M."/>
            <person name="Adriaenssens E.M."/>
            <person name="Foster-Nyarko E."/>
            <person name="Jarju S."/>
            <person name="Secka A."/>
            <person name="Antonio M."/>
            <person name="Oren A."/>
            <person name="Chaudhuri R.R."/>
            <person name="La Ragione R."/>
            <person name="Hildebrand F."/>
            <person name="Pallen M.J."/>
        </authorList>
    </citation>
    <scope>NUCLEOTIDE SEQUENCE</scope>
    <source>
        <strain evidence="2">ChiGjej3B3-5194</strain>
    </source>
</reference>
<dbReference type="Proteomes" id="UP000886742">
    <property type="component" value="Unassembled WGS sequence"/>
</dbReference>
<dbReference type="Gene3D" id="2.40.160.20">
    <property type="match status" value="1"/>
</dbReference>
<dbReference type="InterPro" id="IPR011250">
    <property type="entry name" value="OMP/PagP_B-barrel"/>
</dbReference>
<feature type="signal peptide" evidence="1">
    <location>
        <begin position="1"/>
        <end position="20"/>
    </location>
</feature>
<name>A0A9D1FFX1_9PROT</name>
<organism evidence="2 3">
    <name type="scientific">Candidatus Enterousia intestinigallinarum</name>
    <dbReference type="NCBI Taxonomy" id="2840790"/>
    <lineage>
        <taxon>Bacteria</taxon>
        <taxon>Pseudomonadati</taxon>
        <taxon>Pseudomonadota</taxon>
        <taxon>Alphaproteobacteria</taxon>
        <taxon>Candidatus Enterousia</taxon>
    </lineage>
</organism>
<gene>
    <name evidence="2" type="ORF">IAD02_02390</name>
</gene>
<accession>A0A9D1FFX1</accession>
<evidence type="ECO:0000313" key="2">
    <source>
        <dbReference type="EMBL" id="HIS70816.1"/>
    </source>
</evidence>
<comment type="caution">
    <text evidence="2">The sequence shown here is derived from an EMBL/GenBank/DDBJ whole genome shotgun (WGS) entry which is preliminary data.</text>
</comment>
<dbReference type="SUPFAM" id="SSF56925">
    <property type="entry name" value="OMPA-like"/>
    <property type="match status" value="1"/>
</dbReference>
<keyword evidence="1" id="KW-0732">Signal</keyword>
<proteinExistence type="predicted"/>
<evidence type="ECO:0000313" key="3">
    <source>
        <dbReference type="Proteomes" id="UP000886742"/>
    </source>
</evidence>
<evidence type="ECO:0000256" key="1">
    <source>
        <dbReference type="SAM" id="SignalP"/>
    </source>
</evidence>
<dbReference type="EMBL" id="DVJI01000010">
    <property type="protein sequence ID" value="HIS70816.1"/>
    <property type="molecule type" value="Genomic_DNA"/>
</dbReference>
<dbReference type="AlphaFoldDB" id="A0A9D1FFX1"/>
<sequence length="253" mass="27562">MKKISYLGILAVLITAPATAAYSDDQFRSEVLEGLDLVGARANVDKPDAAPGELGLDVYQTADAGYNSDMQMFIPTRMYLRAGAGLNLPFATDSAHRGDVAYDSAGSWTTQIGLGWNLSSYVRTEIDFQESTFNFSDTDDQASYQTVGGMLYFDFARRYVQTGDVTYRRRFVPFMGLGVAAGVYQFDGAGGADGFVIAAPRATLGFNVMLNDLIGIDIMYQYQMMIGNGFGWDVRAGGVDNISNVMASFRVNF</sequence>
<protein>
    <recommendedName>
        <fullName evidence="4">Outer membrane protein beta-barrel domain-containing protein</fullName>
    </recommendedName>
</protein>
<feature type="chain" id="PRO_5039204586" description="Outer membrane protein beta-barrel domain-containing protein" evidence="1">
    <location>
        <begin position="21"/>
        <end position="253"/>
    </location>
</feature>